<dbReference type="EMBL" id="ASPP01019793">
    <property type="protein sequence ID" value="ETO14761.1"/>
    <property type="molecule type" value="Genomic_DNA"/>
</dbReference>
<dbReference type="Gene3D" id="2.40.440.10">
    <property type="entry name" value="L,D-transpeptidase catalytic domain-like"/>
    <property type="match status" value="1"/>
</dbReference>
<organism evidence="2 3">
    <name type="scientific">Reticulomyxa filosa</name>
    <dbReference type="NCBI Taxonomy" id="46433"/>
    <lineage>
        <taxon>Eukaryota</taxon>
        <taxon>Sar</taxon>
        <taxon>Rhizaria</taxon>
        <taxon>Retaria</taxon>
        <taxon>Foraminifera</taxon>
        <taxon>Monothalamids</taxon>
        <taxon>Reticulomyxidae</taxon>
        <taxon>Reticulomyxa</taxon>
    </lineage>
</organism>
<gene>
    <name evidence="2" type="ORF">RFI_22607</name>
</gene>
<dbReference type="InterPro" id="IPR038063">
    <property type="entry name" value="Transpep_catalytic_dom"/>
</dbReference>
<evidence type="ECO:0000313" key="3">
    <source>
        <dbReference type="Proteomes" id="UP000023152"/>
    </source>
</evidence>
<dbReference type="AlphaFoldDB" id="X6MM83"/>
<accession>X6MM83</accession>
<dbReference type="OMA" id="MTWKYSQ"/>
<dbReference type="Pfam" id="PF10908">
    <property type="entry name" value="Tlde1_dom"/>
    <property type="match status" value="1"/>
</dbReference>
<evidence type="ECO:0000313" key="2">
    <source>
        <dbReference type="EMBL" id="ETO14761.1"/>
    </source>
</evidence>
<feature type="domain" description="Tlde1" evidence="1">
    <location>
        <begin position="25"/>
        <end position="113"/>
    </location>
</feature>
<comment type="caution">
    <text evidence="2">The sequence shown here is derived from an EMBL/GenBank/DDBJ whole genome shotgun (WGS) entry which is preliminary data.</text>
</comment>
<dbReference type="InterPro" id="IPR021225">
    <property type="entry name" value="Tlde1_dom"/>
</dbReference>
<sequence length="123" mass="13815">MHTFSYKSREGKFCLNGGNTYVDQEAYSGNSTYYNDETAQHLKNQGPIPVNTWKVTAITDKKGKHTLVLAEENVKNSYGRDGFLIHGDNQKKNHTASEGCIIVGPTIRKQIKKNDLIEVNNDI</sequence>
<protein>
    <recommendedName>
        <fullName evidence="1">Tlde1 domain-containing protein</fullName>
    </recommendedName>
</protein>
<reference evidence="2 3" key="1">
    <citation type="journal article" date="2013" name="Curr. Biol.">
        <title>The Genome of the Foraminiferan Reticulomyxa filosa.</title>
        <authorList>
            <person name="Glockner G."/>
            <person name="Hulsmann N."/>
            <person name="Schleicher M."/>
            <person name="Noegel A.A."/>
            <person name="Eichinger L."/>
            <person name="Gallinger C."/>
            <person name="Pawlowski J."/>
            <person name="Sierra R."/>
            <person name="Euteneuer U."/>
            <person name="Pillet L."/>
            <person name="Moustafa A."/>
            <person name="Platzer M."/>
            <person name="Groth M."/>
            <person name="Szafranski K."/>
            <person name="Schliwa M."/>
        </authorList>
    </citation>
    <scope>NUCLEOTIDE SEQUENCE [LARGE SCALE GENOMIC DNA]</scope>
</reference>
<evidence type="ECO:0000259" key="1">
    <source>
        <dbReference type="Pfam" id="PF10908"/>
    </source>
</evidence>
<keyword evidence="3" id="KW-1185">Reference proteome</keyword>
<proteinExistence type="predicted"/>
<dbReference type="OrthoDB" id="10039175at2759"/>
<name>X6MM83_RETFI</name>
<dbReference type="Proteomes" id="UP000023152">
    <property type="component" value="Unassembled WGS sequence"/>
</dbReference>